<accession>A0A437PLU3</accession>
<dbReference type="OrthoDB" id="2450120at2"/>
<proteinExistence type="predicted"/>
<keyword evidence="4" id="KW-1185">Reference proteome</keyword>
<feature type="domain" description="Acyl-CoA dehydrogenase/oxidase C-terminal" evidence="2">
    <location>
        <begin position="183"/>
        <end position="286"/>
    </location>
</feature>
<reference evidence="3 4" key="1">
    <citation type="submission" date="2019-01" db="EMBL/GenBank/DDBJ databases">
        <title>Genome sequences of Streptomyces and Rhizobium isolates collected from root and soil.</title>
        <authorList>
            <person name="Chhettri S."/>
            <person name="Sevigny J.L."/>
            <person name="Sen A."/>
            <person name="Ennis N."/>
            <person name="Tisa L."/>
        </authorList>
    </citation>
    <scope>NUCLEOTIDE SEQUENCE [LARGE SCALE GENOMIC DNA]</scope>
    <source>
        <strain evidence="3 4">San01</strain>
    </source>
</reference>
<sequence length="328" mass="35267">MSTTEEFDPALDEAVREVVTHLPRPRAGKDLTRTDAFRAQWNTAVELGWTGILDDADFTDPGSPESRELLDAACGAVTALARAGFALPLRQTLVARYATAEALPADAIAVHPTAYGVWEPAATALVAADGTVSMPVDGGTADEVDLAGRPYRLMYEMGEGGDEAGEALPRRVADVAELLLLQEILGAAEGAVAEARRYVTERVQFGSPLIKIPAVRTIAGELTVSLRQLDTAVHEARRRFRAGDEHSLHFALITAREVASAVSTEVTRAAHQLHGAMGITEEASLHWRTKLLWADRDEGVFSRDRGLDALPADEVELWTLTTPARAGT</sequence>
<gene>
    <name evidence="3" type="ORF">EOT10_19795</name>
</gene>
<dbReference type="EMBL" id="RZYA01000008">
    <property type="protein sequence ID" value="RVU23250.1"/>
    <property type="molecule type" value="Genomic_DNA"/>
</dbReference>
<dbReference type="Proteomes" id="UP000283128">
    <property type="component" value="Unassembled WGS sequence"/>
</dbReference>
<dbReference type="RefSeq" id="WP_127829533.1">
    <property type="nucleotide sequence ID" value="NZ_RZYA01000008.1"/>
</dbReference>
<dbReference type="Pfam" id="PF00441">
    <property type="entry name" value="Acyl-CoA_dh_1"/>
    <property type="match status" value="1"/>
</dbReference>
<evidence type="ECO:0000313" key="3">
    <source>
        <dbReference type="EMBL" id="RVU23250.1"/>
    </source>
</evidence>
<name>A0A437PLU3_9ACTN</name>
<dbReference type="AlphaFoldDB" id="A0A437PLU3"/>
<dbReference type="Gene3D" id="1.20.140.10">
    <property type="entry name" value="Butyryl-CoA Dehydrogenase, subunit A, domain 3"/>
    <property type="match status" value="1"/>
</dbReference>
<dbReference type="InterPro" id="IPR036250">
    <property type="entry name" value="AcylCo_DH-like_C"/>
</dbReference>
<dbReference type="InterPro" id="IPR009075">
    <property type="entry name" value="AcylCo_DH/oxidase_C"/>
</dbReference>
<protein>
    <recommendedName>
        <fullName evidence="2">Acyl-CoA dehydrogenase/oxidase C-terminal domain-containing protein</fullName>
    </recommendedName>
</protein>
<evidence type="ECO:0000313" key="4">
    <source>
        <dbReference type="Proteomes" id="UP000283128"/>
    </source>
</evidence>
<organism evidence="3 4">
    <name type="scientific">Streptomyces antnestii</name>
    <dbReference type="NCBI Taxonomy" id="2494256"/>
    <lineage>
        <taxon>Bacteria</taxon>
        <taxon>Bacillati</taxon>
        <taxon>Actinomycetota</taxon>
        <taxon>Actinomycetes</taxon>
        <taxon>Kitasatosporales</taxon>
        <taxon>Streptomycetaceae</taxon>
        <taxon>Streptomyces</taxon>
    </lineage>
</organism>
<dbReference type="GO" id="GO:0016627">
    <property type="term" value="F:oxidoreductase activity, acting on the CH-CH group of donors"/>
    <property type="evidence" value="ECO:0007669"/>
    <property type="project" value="InterPro"/>
</dbReference>
<evidence type="ECO:0000256" key="1">
    <source>
        <dbReference type="ARBA" id="ARBA00022630"/>
    </source>
</evidence>
<evidence type="ECO:0000259" key="2">
    <source>
        <dbReference type="Pfam" id="PF00441"/>
    </source>
</evidence>
<dbReference type="SUPFAM" id="SSF47203">
    <property type="entry name" value="Acyl-CoA dehydrogenase C-terminal domain-like"/>
    <property type="match status" value="1"/>
</dbReference>
<keyword evidence="1" id="KW-0285">Flavoprotein</keyword>
<comment type="caution">
    <text evidence="3">The sequence shown here is derived from an EMBL/GenBank/DDBJ whole genome shotgun (WGS) entry which is preliminary data.</text>
</comment>